<feature type="region of interest" description="Disordered" evidence="1">
    <location>
        <begin position="85"/>
        <end position="124"/>
    </location>
</feature>
<evidence type="ECO:0000313" key="2">
    <source>
        <dbReference type="EMBL" id="CDW75066.1"/>
    </source>
</evidence>
<feature type="region of interest" description="Disordered" evidence="1">
    <location>
        <begin position="542"/>
        <end position="563"/>
    </location>
</feature>
<feature type="compositionally biased region" description="Polar residues" evidence="1">
    <location>
        <begin position="545"/>
        <end position="563"/>
    </location>
</feature>
<feature type="region of interest" description="Disordered" evidence="1">
    <location>
        <begin position="415"/>
        <end position="438"/>
    </location>
</feature>
<accession>A0A077ZYP1</accession>
<keyword evidence="3" id="KW-1185">Reference proteome</keyword>
<evidence type="ECO:0000313" key="3">
    <source>
        <dbReference type="Proteomes" id="UP000039865"/>
    </source>
</evidence>
<dbReference type="EMBL" id="CCKQ01003925">
    <property type="protein sequence ID" value="CDW75066.1"/>
    <property type="molecule type" value="Genomic_DNA"/>
</dbReference>
<gene>
    <name evidence="2" type="primary">Contig8120.g8656</name>
    <name evidence="2" type="ORF">STYLEM_4052</name>
</gene>
<dbReference type="InParanoid" id="A0A077ZYP1"/>
<feature type="region of interest" description="Disordered" evidence="1">
    <location>
        <begin position="35"/>
        <end position="55"/>
    </location>
</feature>
<reference evidence="2 3" key="1">
    <citation type="submission" date="2014-06" db="EMBL/GenBank/DDBJ databases">
        <authorList>
            <person name="Swart Estienne"/>
        </authorList>
    </citation>
    <scope>NUCLEOTIDE SEQUENCE [LARGE SCALE GENOMIC DNA]</scope>
    <source>
        <strain evidence="2 3">130c</strain>
    </source>
</reference>
<protein>
    <submittedName>
        <fullName evidence="2">Uncharacterized protein</fullName>
    </submittedName>
</protein>
<feature type="compositionally biased region" description="Basic and acidic residues" evidence="1">
    <location>
        <begin position="422"/>
        <end position="438"/>
    </location>
</feature>
<feature type="compositionally biased region" description="Polar residues" evidence="1">
    <location>
        <begin position="1"/>
        <end position="22"/>
    </location>
</feature>
<sequence length="563" mass="65110">MKQNKQSSVNLNPTLKRNNTLVSGPLVQYQKQVPKTTQNLKTQQSTKQNTTIPSTSFRNTSKVTQVQGTAANAGINASKIKIHDEQQAHNSQMAYKKSKFERNRNDSSPSKLTGIDTQTSSKKQLFGYKSRNQPNQSLHKNKFTTLSSKCIVSSQSSNHLFQTEKSHCNYKDTQDSQKNPLETLNEEFSETRRKMINNKYFFTSQESQNNFFSEVQIKKKCLNVLHIPDNFHEQDIPQTRRESLLSSFNEKDLLEGDRNAIPVISKVGQLHQKVRERKDSSSIIPQVSMKDKPVFEIANNYQFEQPNQQDTIFRNEKQTKNKNSLPIEEGSKIVILSRIEHFNGQNDESKNSEIELEFLLNMSDDLHPKSVRRAANQNSCKNLSMKSSFQQPQKVNQRSMSKVFEISRLNRQLDFNESISDNQKKQYSDQQQDHYQENQHSDPINLHLDVEENLDQQQSEATESIKSYLFHLKGLKNRYRQIVQELQVEENNNIKAATQQMLASDEFRRLSLNSGTQLLTNKIIEIRDEYRHVMHLLKSQHQFEDASTAQSQQDNSGDEITSM</sequence>
<feature type="compositionally biased region" description="Polar residues" evidence="1">
    <location>
        <begin position="106"/>
        <end position="123"/>
    </location>
</feature>
<dbReference type="Proteomes" id="UP000039865">
    <property type="component" value="Unassembled WGS sequence"/>
</dbReference>
<feature type="region of interest" description="Disordered" evidence="1">
    <location>
        <begin position="1"/>
        <end position="23"/>
    </location>
</feature>
<proteinExistence type="predicted"/>
<name>A0A077ZYP1_STYLE</name>
<dbReference type="AlphaFoldDB" id="A0A077ZYP1"/>
<organism evidence="2 3">
    <name type="scientific">Stylonychia lemnae</name>
    <name type="common">Ciliate</name>
    <dbReference type="NCBI Taxonomy" id="5949"/>
    <lineage>
        <taxon>Eukaryota</taxon>
        <taxon>Sar</taxon>
        <taxon>Alveolata</taxon>
        <taxon>Ciliophora</taxon>
        <taxon>Intramacronucleata</taxon>
        <taxon>Spirotrichea</taxon>
        <taxon>Stichotrichia</taxon>
        <taxon>Sporadotrichida</taxon>
        <taxon>Oxytrichidae</taxon>
        <taxon>Stylonychinae</taxon>
        <taxon>Stylonychia</taxon>
    </lineage>
</organism>
<evidence type="ECO:0000256" key="1">
    <source>
        <dbReference type="SAM" id="MobiDB-lite"/>
    </source>
</evidence>